<name>A0AAJ6Z2V0_PAPXU</name>
<dbReference type="Proteomes" id="UP000694872">
    <property type="component" value="Unplaced"/>
</dbReference>
<feature type="compositionally biased region" description="Polar residues" evidence="1">
    <location>
        <begin position="22"/>
        <end position="42"/>
    </location>
</feature>
<organism evidence="2">
    <name type="scientific">Papilio xuthus</name>
    <name type="common">Asian swallowtail butterfly</name>
    <dbReference type="NCBI Taxonomy" id="66420"/>
    <lineage>
        <taxon>Eukaryota</taxon>
        <taxon>Metazoa</taxon>
        <taxon>Ecdysozoa</taxon>
        <taxon>Arthropoda</taxon>
        <taxon>Hexapoda</taxon>
        <taxon>Insecta</taxon>
        <taxon>Pterygota</taxon>
        <taxon>Neoptera</taxon>
        <taxon>Endopterygota</taxon>
        <taxon>Lepidoptera</taxon>
        <taxon>Glossata</taxon>
        <taxon>Ditrysia</taxon>
        <taxon>Papilionoidea</taxon>
        <taxon>Papilionidae</taxon>
        <taxon>Papilioninae</taxon>
        <taxon>Papilio</taxon>
    </lineage>
</organism>
<sequence>MSEQDKKNNPPALGGPSVLVVDQTQGSRQKQSFRATELQQDASELHHKRSRAFGVPSVGEELKDICQEANGSTDPDNKEEKEQKDQKGQDVVSYDKQKQMLTKKLSSSHNKHDPPENIQFETIALTAVNVENKIELDTKASGTVAGAVTPQSTPSIAAKESAAQPPESQPEESQPPDTKPEEPVTVMVNEECIKEEITEQPKADIDKKQSDWITPMSSRCYYSLDEKASVGPCKPATCLERPSGICISLPKKSSMSCNIRDQGPISGISLVVRKRCSRPSVNIEMREIHSDPNGEMQASSEECFSEDAHS</sequence>
<dbReference type="GeneID" id="106115446"/>
<gene>
    <name evidence="2" type="primary">LOC106115446</name>
</gene>
<proteinExistence type="predicted"/>
<feature type="region of interest" description="Disordered" evidence="1">
    <location>
        <begin position="138"/>
        <end position="183"/>
    </location>
</feature>
<accession>A0AAJ6Z2V0</accession>
<evidence type="ECO:0000256" key="1">
    <source>
        <dbReference type="SAM" id="MobiDB-lite"/>
    </source>
</evidence>
<protein>
    <submittedName>
        <fullName evidence="2">Uncharacterized protein LOC106115446 isoform X1</fullName>
    </submittedName>
</protein>
<dbReference type="AlphaFoldDB" id="A0AAJ6Z2V0"/>
<feature type="compositionally biased region" description="Basic and acidic residues" evidence="1">
    <location>
        <begin position="75"/>
        <end position="98"/>
    </location>
</feature>
<feature type="compositionally biased region" description="Low complexity" evidence="1">
    <location>
        <begin position="160"/>
        <end position="176"/>
    </location>
</feature>
<dbReference type="RefSeq" id="XP_013164255.1">
    <property type="nucleotide sequence ID" value="XM_013308801.1"/>
</dbReference>
<evidence type="ECO:0000313" key="2">
    <source>
        <dbReference type="RefSeq" id="XP_013164255.1"/>
    </source>
</evidence>
<dbReference type="KEGG" id="pxu:106115446"/>
<feature type="region of interest" description="Disordered" evidence="1">
    <location>
        <begin position="1"/>
        <end position="117"/>
    </location>
</feature>
<feature type="region of interest" description="Disordered" evidence="1">
    <location>
        <begin position="286"/>
        <end position="310"/>
    </location>
</feature>
<reference evidence="2" key="1">
    <citation type="submission" date="2025-08" db="UniProtKB">
        <authorList>
            <consortium name="RefSeq"/>
        </authorList>
    </citation>
    <scope>IDENTIFICATION</scope>
</reference>